<dbReference type="RefSeq" id="WP_073492534.1">
    <property type="nucleotide sequence ID" value="NZ_FRBI01000001.1"/>
</dbReference>
<reference evidence="1 2" key="1">
    <citation type="submission" date="2016-11" db="EMBL/GenBank/DDBJ databases">
        <authorList>
            <person name="Jaros S."/>
            <person name="Januszkiewicz K."/>
            <person name="Wedrychowicz H."/>
        </authorList>
    </citation>
    <scope>NUCLEOTIDE SEQUENCE [LARGE SCALE GENOMIC DNA]</scope>
    <source>
        <strain evidence="1 2">CGMCC 4.2025</strain>
    </source>
</reference>
<dbReference type="AlphaFoldDB" id="A0A1M6U2P8"/>
<sequence>MSLFNRQNTTLAPAPGVAPRTAADVRAALLALNTPDARYVIRDGTPEGVDLVAEFQLVKLTRKGVFGRVQECEDFQIRLRLVPEAAEVHTMDFHSEFTLTGEDPPRKRTTSHARGQIHQKFVGYDLARTPAGPHEKRESYRFDTDDLKHTLQQTVLTAGWTWHGLRRGKL</sequence>
<accession>A0A1M6U2P8</accession>
<protein>
    <submittedName>
        <fullName evidence="1">Uncharacterized protein</fullName>
    </submittedName>
</protein>
<keyword evidence="2" id="KW-1185">Reference proteome</keyword>
<evidence type="ECO:0000313" key="1">
    <source>
        <dbReference type="EMBL" id="SHK63431.1"/>
    </source>
</evidence>
<gene>
    <name evidence="1" type="ORF">SAMN05216499_101223</name>
</gene>
<dbReference type="STRING" id="310782.SAMN05216499_101223"/>
<proteinExistence type="predicted"/>
<evidence type="ECO:0000313" key="2">
    <source>
        <dbReference type="Proteomes" id="UP000184111"/>
    </source>
</evidence>
<dbReference type="EMBL" id="FRBI01000001">
    <property type="protein sequence ID" value="SHK63431.1"/>
    <property type="molecule type" value="Genomic_DNA"/>
</dbReference>
<dbReference type="Proteomes" id="UP000184111">
    <property type="component" value="Unassembled WGS sequence"/>
</dbReference>
<name>A0A1M6U2P8_9ACTN</name>
<dbReference type="OrthoDB" id="4299760at2"/>
<organism evidence="1 2">
    <name type="scientific">Actinacidiphila paucisporea</name>
    <dbReference type="NCBI Taxonomy" id="310782"/>
    <lineage>
        <taxon>Bacteria</taxon>
        <taxon>Bacillati</taxon>
        <taxon>Actinomycetota</taxon>
        <taxon>Actinomycetes</taxon>
        <taxon>Kitasatosporales</taxon>
        <taxon>Streptomycetaceae</taxon>
        <taxon>Actinacidiphila</taxon>
    </lineage>
</organism>